<dbReference type="AlphaFoldDB" id="A0A6F8ZKD5"/>
<name>A0A6F8ZKD5_9FIRM</name>
<evidence type="ECO:0000313" key="1">
    <source>
        <dbReference type="EMBL" id="CAB1130197.1"/>
    </source>
</evidence>
<protein>
    <submittedName>
        <fullName evidence="1">Uncharacterized protein</fullName>
    </submittedName>
</protein>
<dbReference type="EMBL" id="LR778114">
    <property type="protein sequence ID" value="CAB1130197.1"/>
    <property type="molecule type" value="Genomic_DNA"/>
</dbReference>
<sequence>MTAGPSRLPFRRQPALLVWGWIDHRQTDWARLLRPWATDARFRPGSLSLLYPLAPARRAATAAIWCRGPVAHRLAVYPFLDLYRLFRLLGLAPVHAAALTAVLREGAPVFGVAAVPEALGWILRHQRTLHPLAWIPAEPPPA</sequence>
<organism evidence="1 2">
    <name type="scientific">Candidatus Hydrogenisulfobacillus filiaventi</name>
    <dbReference type="NCBI Taxonomy" id="2707344"/>
    <lineage>
        <taxon>Bacteria</taxon>
        <taxon>Bacillati</taxon>
        <taxon>Bacillota</taxon>
        <taxon>Clostridia</taxon>
        <taxon>Eubacteriales</taxon>
        <taxon>Clostridiales Family XVII. Incertae Sedis</taxon>
        <taxon>Candidatus Hydrogenisulfobacillus</taxon>
    </lineage>
</organism>
<dbReference type="KEGG" id="hfv:R50_2708"/>
<gene>
    <name evidence="1" type="ORF">R50_2708</name>
</gene>
<dbReference type="Proteomes" id="UP000503399">
    <property type="component" value="Chromosome"/>
</dbReference>
<proteinExistence type="predicted"/>
<reference evidence="1 2" key="1">
    <citation type="submission" date="2020-02" db="EMBL/GenBank/DDBJ databases">
        <authorList>
            <person name="Hogendoorn C."/>
        </authorList>
    </citation>
    <scope>NUCLEOTIDE SEQUENCE [LARGE SCALE GENOMIC DNA]</scope>
    <source>
        <strain evidence="1">R501</strain>
    </source>
</reference>
<keyword evidence="2" id="KW-1185">Reference proteome</keyword>
<evidence type="ECO:0000313" key="2">
    <source>
        <dbReference type="Proteomes" id="UP000503399"/>
    </source>
</evidence>
<accession>A0A6F8ZKD5</accession>